<keyword evidence="7" id="KW-1185">Reference proteome</keyword>
<evidence type="ECO:0000256" key="1">
    <source>
        <dbReference type="ARBA" id="ARBA00004922"/>
    </source>
</evidence>
<dbReference type="InterPro" id="IPR006759">
    <property type="entry name" value="Glyco_transf_54"/>
</dbReference>
<dbReference type="GO" id="GO:0005783">
    <property type="term" value="C:endoplasmic reticulum"/>
    <property type="evidence" value="ECO:0007669"/>
    <property type="project" value="TreeGrafter"/>
</dbReference>
<reference evidence="6 7" key="1">
    <citation type="journal article" date="2018" name="Nat. Ecol. Evol.">
        <title>Genomic signatures of mitonuclear coevolution across populations of Tigriopus californicus.</title>
        <authorList>
            <person name="Barreto F.S."/>
            <person name="Watson E.T."/>
            <person name="Lima T.G."/>
            <person name="Willett C.S."/>
            <person name="Edmands S."/>
            <person name="Li W."/>
            <person name="Burton R.S."/>
        </authorList>
    </citation>
    <scope>NUCLEOTIDE SEQUENCE [LARGE SCALE GENOMIC DNA]</scope>
    <source>
        <strain evidence="6 7">San Diego</strain>
    </source>
</reference>
<dbReference type="GO" id="GO:0006487">
    <property type="term" value="P:protein N-linked glycosylation"/>
    <property type="evidence" value="ECO:0007669"/>
    <property type="project" value="TreeGrafter"/>
</dbReference>
<gene>
    <name evidence="6" type="ORF">TCAL_13543</name>
</gene>
<dbReference type="OMA" id="QFAHINP"/>
<dbReference type="PANTHER" id="PTHR12062">
    <property type="entry name" value="N-ACETYLGLUCOSAMINYLTRANSFERASE VI"/>
    <property type="match status" value="1"/>
</dbReference>
<dbReference type="Pfam" id="PF23524">
    <property type="entry name" value="MGAT4A_C"/>
    <property type="match status" value="1"/>
</dbReference>
<sequence>MLSGANQTYDLSVPSVHHFLPHLSHSPVSLSPAFKLAKQANRKVSMVIGIPTVKRTHQSYLQVTLKSVIDNMEEDEMNDCLIIVFVAETDVEFVAKVVSDIKNDFGVHVDSGLVEVISPPAEYYPDFSTLRQTLGDDLERVQWRSKQNLDYAFLMMYAHWRGNFYVQLEDDVLTKPGFFTIMKNFALDKSAAKDPWFLIDYCQLGFIGKLFKASDLPMLIQFFLMFYNDKPVDWLLENVLQTMVCKLDQDYKKCRKEKNKLWLHYKPSLFQHIGTHSSLKGKVQKLKDKQFGKIAMFVPHFNPPARVQTAIKHYKSYSITRAYQGETFYWGLVPQEGDTILFYLTPPTPLTEFKFISGNAEHPSDRFLNTDIEIFISEDENSRVPGTFSRTSDGYATVGKFDANGVAAGKLDPTWGPISHLRISIHSSSDNWVILSEIHLKTD</sequence>
<keyword evidence="3" id="KW-0808">Transferase</keyword>
<evidence type="ECO:0000259" key="4">
    <source>
        <dbReference type="Pfam" id="PF04666"/>
    </source>
</evidence>
<dbReference type="GO" id="GO:0005793">
    <property type="term" value="C:endoplasmic reticulum-Golgi intermediate compartment"/>
    <property type="evidence" value="ECO:0007669"/>
    <property type="project" value="TreeGrafter"/>
</dbReference>
<dbReference type="EMBL" id="VCGU01000010">
    <property type="protein sequence ID" value="TRY68291.1"/>
    <property type="molecule type" value="Genomic_DNA"/>
</dbReference>
<feature type="domain" description="MGAT4 A/B/C C-terminal" evidence="5">
    <location>
        <begin position="305"/>
        <end position="437"/>
    </location>
</feature>
<comment type="caution">
    <text evidence="6">The sequence shown here is derived from an EMBL/GenBank/DDBJ whole genome shotgun (WGS) entry which is preliminary data.</text>
</comment>
<evidence type="ECO:0000256" key="3">
    <source>
        <dbReference type="ARBA" id="ARBA00022679"/>
    </source>
</evidence>
<dbReference type="AlphaFoldDB" id="A0A553NS76"/>
<evidence type="ECO:0000256" key="2">
    <source>
        <dbReference type="ARBA" id="ARBA00022676"/>
    </source>
</evidence>
<comment type="pathway">
    <text evidence="1">Protein modification; protein glycosylation.</text>
</comment>
<dbReference type="STRING" id="6832.A0A553NS76"/>
<organism evidence="6 7">
    <name type="scientific">Tigriopus californicus</name>
    <name type="common">Marine copepod</name>
    <dbReference type="NCBI Taxonomy" id="6832"/>
    <lineage>
        <taxon>Eukaryota</taxon>
        <taxon>Metazoa</taxon>
        <taxon>Ecdysozoa</taxon>
        <taxon>Arthropoda</taxon>
        <taxon>Crustacea</taxon>
        <taxon>Multicrustacea</taxon>
        <taxon>Hexanauplia</taxon>
        <taxon>Copepoda</taxon>
        <taxon>Harpacticoida</taxon>
        <taxon>Harpacticidae</taxon>
        <taxon>Tigriopus</taxon>
    </lineage>
</organism>
<name>A0A553NS76_TIGCA</name>
<dbReference type="PANTHER" id="PTHR12062:SF9">
    <property type="entry name" value="ALPHA-1,3-MANNOSYL-GLYCOPROTEIN 4-BETA-N-ACETYLGLUCOSAMINYLTRANSFERASE A, ISOFORM A"/>
    <property type="match status" value="1"/>
</dbReference>
<keyword evidence="2" id="KW-0328">Glycosyltransferase</keyword>
<feature type="domain" description="MGAT4 conserved region" evidence="4">
    <location>
        <begin position="13"/>
        <end position="291"/>
    </location>
</feature>
<evidence type="ECO:0000313" key="6">
    <source>
        <dbReference type="EMBL" id="TRY68291.1"/>
    </source>
</evidence>
<dbReference type="Proteomes" id="UP000318571">
    <property type="component" value="Chromosome 1"/>
</dbReference>
<dbReference type="GO" id="GO:0008375">
    <property type="term" value="F:acetylglucosaminyltransferase activity"/>
    <property type="evidence" value="ECO:0007669"/>
    <property type="project" value="TreeGrafter"/>
</dbReference>
<accession>A0A553NS76</accession>
<dbReference type="InterPro" id="IPR057279">
    <property type="entry name" value="MGAT4"/>
</dbReference>
<dbReference type="GO" id="GO:0005795">
    <property type="term" value="C:Golgi stack"/>
    <property type="evidence" value="ECO:0007669"/>
    <property type="project" value="TreeGrafter"/>
</dbReference>
<dbReference type="InterPro" id="IPR056576">
    <property type="entry name" value="MGAT4_A/B/C_C"/>
</dbReference>
<evidence type="ECO:0000313" key="7">
    <source>
        <dbReference type="Proteomes" id="UP000318571"/>
    </source>
</evidence>
<dbReference type="Pfam" id="PF04666">
    <property type="entry name" value="MGAT4_cons"/>
    <property type="match status" value="1"/>
</dbReference>
<proteinExistence type="predicted"/>
<protein>
    <recommendedName>
        <fullName evidence="8">Alpha-1,3-mannosyl-glycoprotein 4-beta-N-acetylglucosaminyltransferase B</fullName>
    </recommendedName>
</protein>
<evidence type="ECO:0008006" key="8">
    <source>
        <dbReference type="Google" id="ProtNLM"/>
    </source>
</evidence>
<evidence type="ECO:0000259" key="5">
    <source>
        <dbReference type="Pfam" id="PF23524"/>
    </source>
</evidence>